<evidence type="ECO:0000313" key="15">
    <source>
        <dbReference type="EMBL" id="SSX09136.1"/>
    </source>
</evidence>
<comment type="similarity">
    <text evidence="3 11">Belongs to the COG6 family.</text>
</comment>
<evidence type="ECO:0000313" key="16">
    <source>
        <dbReference type="EMBL" id="SSX29047.1"/>
    </source>
</evidence>
<evidence type="ECO:0000256" key="8">
    <source>
        <dbReference type="ARBA" id="ARBA00023034"/>
    </source>
</evidence>
<proteinExistence type="inferred from homology"/>
<evidence type="ECO:0000256" key="3">
    <source>
        <dbReference type="ARBA" id="ARBA00011023"/>
    </source>
</evidence>
<dbReference type="GO" id="GO:0006891">
    <property type="term" value="P:intra-Golgi vesicle-mediated transport"/>
    <property type="evidence" value="ECO:0007669"/>
    <property type="project" value="UniProtKB-UniRule"/>
</dbReference>
<accession>A0A336ML03</accession>
<dbReference type="AlphaFoldDB" id="A0A336ML03"/>
<evidence type="ECO:0000256" key="6">
    <source>
        <dbReference type="ARBA" id="ARBA00022448"/>
    </source>
</evidence>
<dbReference type="GO" id="GO:0017119">
    <property type="term" value="C:Golgi transport complex"/>
    <property type="evidence" value="ECO:0007669"/>
    <property type="project" value="UniProtKB-UniRule"/>
</dbReference>
<comment type="subcellular location">
    <subcellularLocation>
        <location evidence="2 11">Golgi apparatus membrane</location>
        <topology evidence="2 11">Peripheral membrane protein</topology>
    </subcellularLocation>
</comment>
<dbReference type="PANTHER" id="PTHR21506:SF0">
    <property type="entry name" value="CONSERVED OLIGOMERIC GOLGI COMPLEX SUBUNIT 6"/>
    <property type="match status" value="1"/>
</dbReference>
<dbReference type="Pfam" id="PF20653">
    <property type="entry name" value="COG6_C"/>
    <property type="match status" value="1"/>
</dbReference>
<evidence type="ECO:0000256" key="9">
    <source>
        <dbReference type="ARBA" id="ARBA00023136"/>
    </source>
</evidence>
<keyword evidence="8 11" id="KW-0333">Golgi apparatus</keyword>
<dbReference type="EMBL" id="UFQS01001127">
    <property type="protein sequence ID" value="SSX09136.1"/>
    <property type="molecule type" value="Genomic_DNA"/>
</dbReference>
<dbReference type="PANTHER" id="PTHR21506">
    <property type="entry name" value="COMPONENT OF OLIGOMERIC GOLGI COMPLEX 6"/>
    <property type="match status" value="1"/>
</dbReference>
<name>A0A336ML03_CULSO</name>
<dbReference type="InterPro" id="IPR048369">
    <property type="entry name" value="COG6_C"/>
</dbReference>
<evidence type="ECO:0000259" key="14">
    <source>
        <dbReference type="Pfam" id="PF20653"/>
    </source>
</evidence>
<dbReference type="EMBL" id="UFQT01001127">
    <property type="protein sequence ID" value="SSX29047.1"/>
    <property type="molecule type" value="Genomic_DNA"/>
</dbReference>
<comment type="subunit">
    <text evidence="4">Component of the conserved oligomeric Golgi complex which is composed of eight different subunits and is required for normal Golgi morphology and localization.</text>
</comment>
<evidence type="ECO:0000259" key="13">
    <source>
        <dbReference type="Pfam" id="PF06419"/>
    </source>
</evidence>
<gene>
    <name evidence="16" type="primary">CSON000793</name>
</gene>
<evidence type="ECO:0000256" key="4">
    <source>
        <dbReference type="ARBA" id="ARBA00011166"/>
    </source>
</evidence>
<evidence type="ECO:0000256" key="12">
    <source>
        <dbReference type="SAM" id="Coils"/>
    </source>
</evidence>
<sequence>MSESDDIIQRRVQKVLETRYDTNKETLEVLQDLSTYFGENTLKNRRNFRNCVEKRSLAINDEFLGAFTEIKDVVEEVCDNIAQMSASVKDMKNRLKNTEEQTQELISKTYELQGKNEILQRQHKIANAFIRHFQLSPDELKKLDKNSSIDDEFFSIIQKIQDIHKECNTLIKSEYQTETTAFLDIMEEMNGYQELALEKLYRWTQNHCRNLDSSNETIDPLIMKAMQQLQDRPGLFKCTIDEYATNRRAILVRNFIDVLNKGPKPIEMQANDPKKYINDMMAFLHSSLLVEKENLLLLVKECNRLDTSNLIQSALVSISDGIPHPLKMRVQNILNCKDTIVLYSIANLIKFYQNIINGLIKGGNGKLELCLEELRQLSEAAYITSITHRVKAHLQQFNENQINDLNPPQSLYTLLSLLKDILSVVANMVDERQSDITKVVQCIIDPLLMHINETATHLSTTTDMAVFILNCVYEIQNSLAIFEYMDQRMERLQAQCDAQLDTLTSEQANSLVANLNLTQLYTVLKSGSKFDVHLLKLFLKKFDEFLEMPDILMLPQVNLLLASSHREAVQKRSFNVIHAIYKQLYDRVMDPESDFDDKLFQKTPDKVLEMLGL</sequence>
<evidence type="ECO:0000256" key="1">
    <source>
        <dbReference type="ARBA" id="ARBA00003627"/>
    </source>
</evidence>
<dbReference type="InterPro" id="IPR010490">
    <property type="entry name" value="COG6"/>
</dbReference>
<evidence type="ECO:0000256" key="7">
    <source>
        <dbReference type="ARBA" id="ARBA00022927"/>
    </source>
</evidence>
<dbReference type="Pfam" id="PF06419">
    <property type="entry name" value="COG6_N"/>
    <property type="match status" value="1"/>
</dbReference>
<dbReference type="InterPro" id="IPR048368">
    <property type="entry name" value="COG6_N"/>
</dbReference>
<feature type="domain" description="Conserved Oligomeric Golgi complex subunit 6 C-terminal" evidence="14">
    <location>
        <begin position="180"/>
        <end position="611"/>
    </location>
</feature>
<keyword evidence="6 11" id="KW-0813">Transport</keyword>
<evidence type="ECO:0000256" key="2">
    <source>
        <dbReference type="ARBA" id="ARBA00004395"/>
    </source>
</evidence>
<dbReference type="GO" id="GO:0000139">
    <property type="term" value="C:Golgi membrane"/>
    <property type="evidence" value="ECO:0007669"/>
    <property type="project" value="UniProtKB-SubCell"/>
</dbReference>
<reference evidence="16" key="2">
    <citation type="submission" date="2018-07" db="EMBL/GenBank/DDBJ databases">
        <authorList>
            <person name="Quirk P.G."/>
            <person name="Krulwich T.A."/>
        </authorList>
    </citation>
    <scope>NUCLEOTIDE SEQUENCE</scope>
</reference>
<keyword evidence="12" id="KW-0175">Coiled coil</keyword>
<protein>
    <recommendedName>
        <fullName evidence="5 11">Conserved oligomeric Golgi complex subunit 6</fullName>
        <shortName evidence="11">COG complex subunit 6</shortName>
    </recommendedName>
    <alternativeName>
        <fullName evidence="10 11">Component of oligomeric Golgi complex 6</fullName>
    </alternativeName>
</protein>
<feature type="coiled-coil region" evidence="12">
    <location>
        <begin position="81"/>
        <end position="108"/>
    </location>
</feature>
<dbReference type="GO" id="GO:0015031">
    <property type="term" value="P:protein transport"/>
    <property type="evidence" value="ECO:0007669"/>
    <property type="project" value="UniProtKB-KW"/>
</dbReference>
<dbReference type="VEuPathDB" id="VectorBase:CSON000793"/>
<comment type="function">
    <text evidence="1 11">Required for normal Golgi function.</text>
</comment>
<evidence type="ECO:0000256" key="10">
    <source>
        <dbReference type="ARBA" id="ARBA00031348"/>
    </source>
</evidence>
<feature type="domain" description="Conserved oligomeric complex COG6 N-terminal" evidence="13">
    <location>
        <begin position="33"/>
        <end position="145"/>
    </location>
</feature>
<dbReference type="SMART" id="SM01087">
    <property type="entry name" value="COG6"/>
    <property type="match status" value="1"/>
</dbReference>
<evidence type="ECO:0000256" key="11">
    <source>
        <dbReference type="RuleBase" id="RU365075"/>
    </source>
</evidence>
<keyword evidence="9 11" id="KW-0472">Membrane</keyword>
<keyword evidence="7 11" id="KW-0653">Protein transport</keyword>
<dbReference type="OMA" id="HSCLDFF"/>
<reference evidence="15" key="1">
    <citation type="submission" date="2018-04" db="EMBL/GenBank/DDBJ databases">
        <authorList>
            <person name="Go L.Y."/>
            <person name="Mitchell J.A."/>
        </authorList>
    </citation>
    <scope>NUCLEOTIDE SEQUENCE</scope>
    <source>
        <tissue evidence="15">Whole organism</tissue>
    </source>
</reference>
<evidence type="ECO:0000256" key="5">
    <source>
        <dbReference type="ARBA" id="ARBA00020973"/>
    </source>
</evidence>
<organism evidence="16">
    <name type="scientific">Culicoides sonorensis</name>
    <name type="common">Biting midge</name>
    <dbReference type="NCBI Taxonomy" id="179676"/>
    <lineage>
        <taxon>Eukaryota</taxon>
        <taxon>Metazoa</taxon>
        <taxon>Ecdysozoa</taxon>
        <taxon>Arthropoda</taxon>
        <taxon>Hexapoda</taxon>
        <taxon>Insecta</taxon>
        <taxon>Pterygota</taxon>
        <taxon>Neoptera</taxon>
        <taxon>Endopterygota</taxon>
        <taxon>Diptera</taxon>
        <taxon>Nematocera</taxon>
        <taxon>Chironomoidea</taxon>
        <taxon>Ceratopogonidae</taxon>
        <taxon>Ceratopogoninae</taxon>
        <taxon>Culicoides</taxon>
        <taxon>Monoculicoides</taxon>
    </lineage>
</organism>